<evidence type="ECO:0000256" key="5">
    <source>
        <dbReference type="ARBA" id="ARBA00022679"/>
    </source>
</evidence>
<name>A0A8J4EGY4_9ACTN</name>
<dbReference type="PANTHER" id="PTHR41523:SF8">
    <property type="entry name" value="ETHYLENE RESPONSE SENSOR PROTEIN"/>
    <property type="match status" value="1"/>
</dbReference>
<evidence type="ECO:0000256" key="3">
    <source>
        <dbReference type="ARBA" id="ARBA00012438"/>
    </source>
</evidence>
<dbReference type="SUPFAM" id="SSF55785">
    <property type="entry name" value="PYP-like sensor domain (PAS domain)"/>
    <property type="match status" value="1"/>
</dbReference>
<dbReference type="AlphaFoldDB" id="A0A8J4EGY4"/>
<dbReference type="Pfam" id="PF00989">
    <property type="entry name" value="PAS"/>
    <property type="match status" value="1"/>
</dbReference>
<dbReference type="EMBL" id="BOPH01000152">
    <property type="protein sequence ID" value="GIJ75280.1"/>
    <property type="molecule type" value="Genomic_DNA"/>
</dbReference>
<dbReference type="Proteomes" id="UP000635606">
    <property type="component" value="Unassembled WGS sequence"/>
</dbReference>
<keyword evidence="6" id="KW-0547">Nucleotide-binding</keyword>
<keyword evidence="8" id="KW-0067">ATP-binding</keyword>
<dbReference type="GO" id="GO:0005886">
    <property type="term" value="C:plasma membrane"/>
    <property type="evidence" value="ECO:0007669"/>
    <property type="project" value="UniProtKB-SubCell"/>
</dbReference>
<sequence>MQNEVRVVHSTGRDSCSVAESEALLAAVVRGAHDAIVAEDLDGVVTVWNHGAERLYGYPAAEMIGQRTDRIHAPWHRPDEVAAARRIAAGSRPEAYLCERTRRDGTTVTVSVRAAPTVDRAGAVTGVTTISWAVETDQASRVGHELRTSLNAIIGFTGMLLMGLPGPLNAEQENHLRLVQSSAETLLSRINQLSRPAVR</sequence>
<dbReference type="EC" id="2.7.13.3" evidence="3"/>
<dbReference type="Gene3D" id="3.30.450.20">
    <property type="entry name" value="PAS domain"/>
    <property type="match status" value="1"/>
</dbReference>
<evidence type="ECO:0000259" key="9">
    <source>
        <dbReference type="PROSITE" id="PS50112"/>
    </source>
</evidence>
<feature type="domain" description="PAS" evidence="9">
    <location>
        <begin position="21"/>
        <end position="72"/>
    </location>
</feature>
<dbReference type="InterPro" id="IPR013767">
    <property type="entry name" value="PAS_fold"/>
</dbReference>
<comment type="subcellular location">
    <subcellularLocation>
        <location evidence="2">Cell membrane</location>
    </subcellularLocation>
</comment>
<keyword evidence="5" id="KW-0808">Transferase</keyword>
<dbReference type="InterPro" id="IPR035965">
    <property type="entry name" value="PAS-like_dom_sf"/>
</dbReference>
<dbReference type="GO" id="GO:0006355">
    <property type="term" value="P:regulation of DNA-templated transcription"/>
    <property type="evidence" value="ECO:0007669"/>
    <property type="project" value="InterPro"/>
</dbReference>
<keyword evidence="7" id="KW-0418">Kinase</keyword>
<dbReference type="CDD" id="cd00082">
    <property type="entry name" value="HisKA"/>
    <property type="match status" value="1"/>
</dbReference>
<dbReference type="InterPro" id="IPR003661">
    <property type="entry name" value="HisK_dim/P_dom"/>
</dbReference>
<keyword evidence="11" id="KW-1185">Reference proteome</keyword>
<dbReference type="PANTHER" id="PTHR41523">
    <property type="entry name" value="TWO-COMPONENT SYSTEM SENSOR PROTEIN"/>
    <property type="match status" value="1"/>
</dbReference>
<evidence type="ECO:0000256" key="7">
    <source>
        <dbReference type="ARBA" id="ARBA00022777"/>
    </source>
</evidence>
<proteinExistence type="predicted"/>
<gene>
    <name evidence="10" type="ORF">Voc01_101970</name>
</gene>
<dbReference type="GO" id="GO:0005524">
    <property type="term" value="F:ATP binding"/>
    <property type="evidence" value="ECO:0007669"/>
    <property type="project" value="UniProtKB-KW"/>
</dbReference>
<dbReference type="RefSeq" id="WP_203935047.1">
    <property type="nucleotide sequence ID" value="NZ_BOPH01000152.1"/>
</dbReference>
<evidence type="ECO:0000256" key="8">
    <source>
        <dbReference type="ARBA" id="ARBA00022840"/>
    </source>
</evidence>
<dbReference type="Pfam" id="PF00512">
    <property type="entry name" value="HisKA"/>
    <property type="match status" value="1"/>
</dbReference>
<dbReference type="InterPro" id="IPR000014">
    <property type="entry name" value="PAS"/>
</dbReference>
<evidence type="ECO:0000256" key="4">
    <source>
        <dbReference type="ARBA" id="ARBA00022553"/>
    </source>
</evidence>
<comment type="caution">
    <text evidence="10">The sequence shown here is derived from an EMBL/GenBank/DDBJ whole genome shotgun (WGS) entry which is preliminary data.</text>
</comment>
<dbReference type="PROSITE" id="PS50112">
    <property type="entry name" value="PAS"/>
    <property type="match status" value="1"/>
</dbReference>
<dbReference type="SUPFAM" id="SSF47384">
    <property type="entry name" value="Homodimeric domain of signal transducing histidine kinase"/>
    <property type="match status" value="1"/>
</dbReference>
<organism evidence="10 11">
    <name type="scientific">Virgisporangium ochraceum</name>
    <dbReference type="NCBI Taxonomy" id="65505"/>
    <lineage>
        <taxon>Bacteria</taxon>
        <taxon>Bacillati</taxon>
        <taxon>Actinomycetota</taxon>
        <taxon>Actinomycetes</taxon>
        <taxon>Micromonosporales</taxon>
        <taxon>Micromonosporaceae</taxon>
        <taxon>Virgisporangium</taxon>
    </lineage>
</organism>
<dbReference type="CDD" id="cd00130">
    <property type="entry name" value="PAS"/>
    <property type="match status" value="1"/>
</dbReference>
<dbReference type="SMART" id="SM00388">
    <property type="entry name" value="HisKA"/>
    <property type="match status" value="1"/>
</dbReference>
<reference evidence="10" key="1">
    <citation type="submission" date="2021-01" db="EMBL/GenBank/DDBJ databases">
        <title>Whole genome shotgun sequence of Virgisporangium ochraceum NBRC 16418.</title>
        <authorList>
            <person name="Komaki H."/>
            <person name="Tamura T."/>
        </authorList>
    </citation>
    <scope>NUCLEOTIDE SEQUENCE</scope>
    <source>
        <strain evidence="10">NBRC 16418</strain>
    </source>
</reference>
<protein>
    <recommendedName>
        <fullName evidence="3">histidine kinase</fullName>
        <ecNumber evidence="3">2.7.13.3</ecNumber>
    </recommendedName>
</protein>
<evidence type="ECO:0000256" key="6">
    <source>
        <dbReference type="ARBA" id="ARBA00022741"/>
    </source>
</evidence>
<evidence type="ECO:0000256" key="1">
    <source>
        <dbReference type="ARBA" id="ARBA00000085"/>
    </source>
</evidence>
<dbReference type="InterPro" id="IPR036097">
    <property type="entry name" value="HisK_dim/P_sf"/>
</dbReference>
<accession>A0A8J4EGY4</accession>
<dbReference type="GO" id="GO:0000155">
    <property type="term" value="F:phosphorelay sensor kinase activity"/>
    <property type="evidence" value="ECO:0007669"/>
    <property type="project" value="InterPro"/>
</dbReference>
<keyword evidence="4" id="KW-0597">Phosphoprotein</keyword>
<dbReference type="Gene3D" id="1.10.287.130">
    <property type="match status" value="1"/>
</dbReference>
<evidence type="ECO:0000313" key="11">
    <source>
        <dbReference type="Proteomes" id="UP000635606"/>
    </source>
</evidence>
<comment type="catalytic activity">
    <reaction evidence="1">
        <text>ATP + protein L-histidine = ADP + protein N-phospho-L-histidine.</text>
        <dbReference type="EC" id="2.7.13.3"/>
    </reaction>
</comment>
<evidence type="ECO:0000256" key="2">
    <source>
        <dbReference type="ARBA" id="ARBA00004236"/>
    </source>
</evidence>
<dbReference type="SMART" id="SM00091">
    <property type="entry name" value="PAS"/>
    <property type="match status" value="1"/>
</dbReference>
<dbReference type="NCBIfam" id="TIGR00229">
    <property type="entry name" value="sensory_box"/>
    <property type="match status" value="1"/>
</dbReference>
<evidence type="ECO:0000313" key="10">
    <source>
        <dbReference type="EMBL" id="GIJ75280.1"/>
    </source>
</evidence>